<reference evidence="3" key="1">
    <citation type="journal article" date="2020" name="mSystems">
        <title>Genome- and Community-Level Interaction Insights into Carbon Utilization and Element Cycling Functions of Hydrothermarchaeota in Hydrothermal Sediment.</title>
        <authorList>
            <person name="Zhou Z."/>
            <person name="Liu Y."/>
            <person name="Xu W."/>
            <person name="Pan J."/>
            <person name="Luo Z.H."/>
            <person name="Li M."/>
        </authorList>
    </citation>
    <scope>NUCLEOTIDE SEQUENCE [LARGE SCALE GENOMIC DNA]</scope>
    <source>
        <strain evidence="3">HyVt-456</strain>
    </source>
</reference>
<dbReference type="PANTHER" id="PTHR35377:SF4">
    <property type="entry name" value="PREVENT-HOST-DEATH FAMILY PROTEIN"/>
    <property type="match status" value="1"/>
</dbReference>
<comment type="caution">
    <text evidence="3">The sequence shown here is derived from an EMBL/GenBank/DDBJ whole genome shotgun (WGS) entry which is preliminary data.</text>
</comment>
<name>A0A7V1LLE0_CALAY</name>
<evidence type="ECO:0000313" key="3">
    <source>
        <dbReference type="EMBL" id="HED10129.1"/>
    </source>
</evidence>
<organism evidence="3">
    <name type="scientific">Caldithrix abyssi</name>
    <dbReference type="NCBI Taxonomy" id="187145"/>
    <lineage>
        <taxon>Bacteria</taxon>
        <taxon>Pseudomonadati</taxon>
        <taxon>Calditrichota</taxon>
        <taxon>Calditrichia</taxon>
        <taxon>Calditrichales</taxon>
        <taxon>Calditrichaceae</taxon>
        <taxon>Caldithrix</taxon>
    </lineage>
</organism>
<gene>
    <name evidence="3" type="ORF">ENJ10_05545</name>
</gene>
<dbReference type="SUPFAM" id="SSF143120">
    <property type="entry name" value="YefM-like"/>
    <property type="match status" value="1"/>
</dbReference>
<dbReference type="Gene3D" id="3.40.1620.10">
    <property type="entry name" value="YefM-like domain"/>
    <property type="match status" value="1"/>
</dbReference>
<protein>
    <recommendedName>
        <fullName evidence="2">Antitoxin</fullName>
    </recommendedName>
</protein>
<dbReference type="InterPro" id="IPR036165">
    <property type="entry name" value="YefM-like_sf"/>
</dbReference>
<dbReference type="InterPro" id="IPR006442">
    <property type="entry name" value="Antitoxin_Phd/YefM"/>
</dbReference>
<dbReference type="InterPro" id="IPR051416">
    <property type="entry name" value="phD-YefM_TA_antitoxins"/>
</dbReference>
<proteinExistence type="inferred from homology"/>
<comment type="function">
    <text evidence="2">Antitoxin component of a type II toxin-antitoxin (TA) system.</text>
</comment>
<sequence length="75" mass="8396">MIQVNMHEAKTNLSKLIEQLSQGEEIVIARGNKPVAKLVLLDEIHAQRKIGSARGLITMDPSFDEPLEDFADYMS</sequence>
<dbReference type="EMBL" id="DRLD01000155">
    <property type="protein sequence ID" value="HED10129.1"/>
    <property type="molecule type" value="Genomic_DNA"/>
</dbReference>
<evidence type="ECO:0000256" key="1">
    <source>
        <dbReference type="ARBA" id="ARBA00009981"/>
    </source>
</evidence>
<dbReference type="Proteomes" id="UP000886005">
    <property type="component" value="Unassembled WGS sequence"/>
</dbReference>
<comment type="similarity">
    <text evidence="1 2">Belongs to the phD/YefM antitoxin family.</text>
</comment>
<dbReference type="Pfam" id="PF02604">
    <property type="entry name" value="PhdYeFM_antitox"/>
    <property type="match status" value="1"/>
</dbReference>
<dbReference type="PANTHER" id="PTHR35377">
    <property type="entry name" value="ANTITOXIN VAPB49-RELATED-RELATED"/>
    <property type="match status" value="1"/>
</dbReference>
<accession>A0A7V1LLE0</accession>
<dbReference type="AlphaFoldDB" id="A0A7V1LLE0"/>
<evidence type="ECO:0000256" key="2">
    <source>
        <dbReference type="RuleBase" id="RU362080"/>
    </source>
</evidence>